<dbReference type="InterPro" id="IPR052895">
    <property type="entry name" value="HetReg/Transcr_Mod"/>
</dbReference>
<dbReference type="EMBL" id="KN847529">
    <property type="protein sequence ID" value="KIW09151.1"/>
    <property type="molecule type" value="Genomic_DNA"/>
</dbReference>
<dbReference type="PANTHER" id="PTHR24148:SF73">
    <property type="entry name" value="HET DOMAIN PROTEIN (AFU_ORTHOLOGUE AFUA_8G01020)"/>
    <property type="match status" value="1"/>
</dbReference>
<evidence type="ECO:0000313" key="2">
    <source>
        <dbReference type="EMBL" id="KIW09151.1"/>
    </source>
</evidence>
<protein>
    <recommendedName>
        <fullName evidence="1">Heterokaryon incompatibility domain-containing protein</fullName>
    </recommendedName>
</protein>
<dbReference type="Proteomes" id="UP000053259">
    <property type="component" value="Unassembled WGS sequence"/>
</dbReference>
<dbReference type="AlphaFoldDB" id="A0A0D1Y274"/>
<proteinExistence type="predicted"/>
<sequence>MSWSCTVNQEQYKAARPRFRMMPSNKMNAANWASPRSEGPFKYIDVDTSQHIVRLLRVFRRDDGTTEGQIQHFNIEKAPPYRALSYTWGPKTATEKICVDGYGLVIRRNLYRFLDKYKIKHEGEWIWIDQICINQLSTTERNHQVRLMSRIYRGAQEVIVWMNEEEHEIIENSLPCTEKCKRARHMGEKTCTWIQGLLQNRYWRRLWIIQEVLLAKSLTIWYCGEIISWAEVSAYARVGSAPLQLHFLVAESEHIKRKPLSLMGAIRYCYDSLCEDLRDKVYGLQALIQDEQQLDIDYAKSRDQVFVDTIMMILSTDLYAARIHDCMLQLARAMQIQNWCDKGSRPLEAIIELTKIYSAKASLSNWYREELQFGLMTLVEGDDAAFDEWYLWHRDYVVGAGLVRSRSGLIGKDLTYLVMPDSLDSMNN</sequence>
<feature type="domain" description="Heterokaryon incompatibility" evidence="1">
    <location>
        <begin position="81"/>
        <end position="211"/>
    </location>
</feature>
<dbReference type="InterPro" id="IPR010730">
    <property type="entry name" value="HET"/>
</dbReference>
<name>A0A0D1Y274_9PEZI</name>
<dbReference type="Pfam" id="PF06985">
    <property type="entry name" value="HET"/>
    <property type="match status" value="1"/>
</dbReference>
<dbReference type="PANTHER" id="PTHR24148">
    <property type="entry name" value="ANKYRIN REPEAT DOMAIN-CONTAINING PROTEIN 39 HOMOLOG-RELATED"/>
    <property type="match status" value="1"/>
</dbReference>
<dbReference type="VEuPathDB" id="FungiDB:PV09_00087"/>
<keyword evidence="3" id="KW-1185">Reference proteome</keyword>
<reference evidence="2 3" key="1">
    <citation type="submission" date="2015-01" db="EMBL/GenBank/DDBJ databases">
        <title>The Genome Sequence of Ochroconis gallopava CBS43764.</title>
        <authorList>
            <consortium name="The Broad Institute Genomics Platform"/>
            <person name="Cuomo C."/>
            <person name="de Hoog S."/>
            <person name="Gorbushina A."/>
            <person name="Stielow B."/>
            <person name="Teixiera M."/>
            <person name="Abouelleil A."/>
            <person name="Chapman S.B."/>
            <person name="Priest M."/>
            <person name="Young S.K."/>
            <person name="Wortman J."/>
            <person name="Nusbaum C."/>
            <person name="Birren B."/>
        </authorList>
    </citation>
    <scope>NUCLEOTIDE SEQUENCE [LARGE SCALE GENOMIC DNA]</scope>
    <source>
        <strain evidence="2 3">CBS 43764</strain>
    </source>
</reference>
<gene>
    <name evidence="2" type="ORF">PV09_00087</name>
</gene>
<dbReference type="GeneID" id="27308060"/>
<dbReference type="RefSeq" id="XP_016219020.1">
    <property type="nucleotide sequence ID" value="XM_016352763.1"/>
</dbReference>
<evidence type="ECO:0000259" key="1">
    <source>
        <dbReference type="Pfam" id="PF06985"/>
    </source>
</evidence>
<dbReference type="STRING" id="253628.A0A0D1Y274"/>
<organism evidence="2 3">
    <name type="scientific">Verruconis gallopava</name>
    <dbReference type="NCBI Taxonomy" id="253628"/>
    <lineage>
        <taxon>Eukaryota</taxon>
        <taxon>Fungi</taxon>
        <taxon>Dikarya</taxon>
        <taxon>Ascomycota</taxon>
        <taxon>Pezizomycotina</taxon>
        <taxon>Dothideomycetes</taxon>
        <taxon>Pleosporomycetidae</taxon>
        <taxon>Venturiales</taxon>
        <taxon>Sympoventuriaceae</taxon>
        <taxon>Verruconis</taxon>
    </lineage>
</organism>
<evidence type="ECO:0000313" key="3">
    <source>
        <dbReference type="Proteomes" id="UP000053259"/>
    </source>
</evidence>
<dbReference type="OrthoDB" id="194358at2759"/>
<accession>A0A0D1Y274</accession>
<dbReference type="InParanoid" id="A0A0D1Y274"/>
<dbReference type="HOGENOM" id="CLU_641239_0_0_1"/>